<comment type="caution">
    <text evidence="3">The sequence shown here is derived from an EMBL/GenBank/DDBJ whole genome shotgun (WGS) entry which is preliminary data.</text>
</comment>
<dbReference type="EMBL" id="LAZR01000085">
    <property type="protein sequence ID" value="KKN93467.1"/>
    <property type="molecule type" value="Genomic_DNA"/>
</dbReference>
<proteinExistence type="predicted"/>
<dbReference type="Pfam" id="PF07603">
    <property type="entry name" value="Lcl_C"/>
    <property type="match status" value="1"/>
</dbReference>
<gene>
    <name evidence="3" type="ORF">LCGC14_0196550</name>
</gene>
<reference evidence="3" key="1">
    <citation type="journal article" date="2015" name="Nature">
        <title>Complex archaea that bridge the gap between prokaryotes and eukaryotes.</title>
        <authorList>
            <person name="Spang A."/>
            <person name="Saw J.H."/>
            <person name="Jorgensen S.L."/>
            <person name="Zaremba-Niedzwiedzka K."/>
            <person name="Martijn J."/>
            <person name="Lind A.E."/>
            <person name="van Eijk R."/>
            <person name="Schleper C."/>
            <person name="Guy L."/>
            <person name="Ettema T.J."/>
        </authorList>
    </citation>
    <scope>NUCLEOTIDE SEQUENCE</scope>
</reference>
<feature type="domain" description="Lcl C-terminal" evidence="2">
    <location>
        <begin position="432"/>
        <end position="556"/>
    </location>
</feature>
<evidence type="ECO:0000313" key="3">
    <source>
        <dbReference type="EMBL" id="KKN93467.1"/>
    </source>
</evidence>
<protein>
    <recommendedName>
        <fullName evidence="2">Lcl C-terminal domain-containing protein</fullName>
    </recommendedName>
</protein>
<accession>A0A0F9V142</accession>
<dbReference type="PANTHER" id="PTHR35812">
    <property type="entry name" value="LIPOPROTEIN"/>
    <property type="match status" value="1"/>
</dbReference>
<name>A0A0F9V142_9ZZZZ</name>
<sequence>MNRFRTIFLSFVTIIISVAIVFVIVKAGNLEPSASPAATMYTLSNIYTRLTTNATSTEGDHSFSPSVSPASSMYTLTQIYEAIPTIDAAKVLSGTSYLGVAGTMTNVGQQIITPTTTNQTITLGYHDGTGYAEGDADLTVGKIKSGVDLFSVIGDYPSATYTLPGDTAAADSTAADILSGLEAWSKAGALITGTMPTQTLSAATTSVSAGYYSATTLDAVDIDLIAGNILSGKTIFGIAGTVTAGYPYGDTIQSTVLTTAAGAGTYNAANLTVGTVKKDTLFGVGLTGDYPSATYALPGDTGAGDAVVGNILSGLEAWTKAGALLTGTMTNVGQQTITPSTTNLTITQGYHNGTGYAEGDADLTAGNIKSGISIFGVAGTFKRLLPDTGQTGCWNTTGGSITCGDAPAGQDAEYTAANSGTLDPSFTDNGDETITDNNTNLMWQKCSKGLSGSTCTTGTIETNYWAAAPSYCEGLNFAGQTDWRLPNIKELQSIVNYQNVSPAINTTYFPATQSSYYWSGSTFVGNPAGAWVVFFGTGGVDGYDKDTFLLYVRCVRG</sequence>
<evidence type="ECO:0000256" key="1">
    <source>
        <dbReference type="SAM" id="Phobius"/>
    </source>
</evidence>
<dbReference type="InterPro" id="IPR011460">
    <property type="entry name" value="Lcl_C"/>
</dbReference>
<keyword evidence="1" id="KW-0812">Transmembrane</keyword>
<keyword evidence="1" id="KW-1133">Transmembrane helix</keyword>
<keyword evidence="1" id="KW-0472">Membrane</keyword>
<organism evidence="3">
    <name type="scientific">marine sediment metagenome</name>
    <dbReference type="NCBI Taxonomy" id="412755"/>
    <lineage>
        <taxon>unclassified sequences</taxon>
        <taxon>metagenomes</taxon>
        <taxon>ecological metagenomes</taxon>
    </lineage>
</organism>
<evidence type="ECO:0000259" key="2">
    <source>
        <dbReference type="Pfam" id="PF07603"/>
    </source>
</evidence>
<dbReference type="PANTHER" id="PTHR35812:SF1">
    <property type="entry name" value="LIPOPROTEIN"/>
    <property type="match status" value="1"/>
</dbReference>
<dbReference type="AlphaFoldDB" id="A0A0F9V142"/>
<feature type="transmembrane region" description="Helical" evidence="1">
    <location>
        <begin position="7"/>
        <end position="25"/>
    </location>
</feature>